<feature type="signal peptide" evidence="6">
    <location>
        <begin position="1"/>
        <end position="25"/>
    </location>
</feature>
<dbReference type="Proteomes" id="UP001428290">
    <property type="component" value="Unassembled WGS sequence"/>
</dbReference>
<evidence type="ECO:0000256" key="5">
    <source>
        <dbReference type="ARBA" id="ARBA00023288"/>
    </source>
</evidence>
<comment type="caution">
    <text evidence="7">The sequence shown here is derived from an EMBL/GenBank/DDBJ whole genome shotgun (WGS) entry which is preliminary data.</text>
</comment>
<keyword evidence="3" id="KW-0472">Membrane</keyword>
<dbReference type="Gene3D" id="3.40.190.10">
    <property type="entry name" value="Periplasmic binding protein-like II"/>
    <property type="match status" value="1"/>
</dbReference>
<keyword evidence="4" id="KW-0564">Palmitate</keyword>
<reference evidence="7 8" key="1">
    <citation type="submission" date="2024-02" db="EMBL/GenBank/DDBJ databases">
        <title>Herpetosiphon gulosus NBRC 112829.</title>
        <authorList>
            <person name="Ichikawa N."/>
            <person name="Katano-Makiyama Y."/>
            <person name="Hidaka K."/>
        </authorList>
    </citation>
    <scope>NUCLEOTIDE SEQUENCE [LARGE SCALE GENOMIC DNA]</scope>
    <source>
        <strain evidence="7 8">NBRC 112829</strain>
    </source>
</reference>
<proteinExistence type="predicted"/>
<evidence type="ECO:0000313" key="7">
    <source>
        <dbReference type="EMBL" id="GAA5526442.1"/>
    </source>
</evidence>
<accession>A0ABP9WTB3</accession>
<evidence type="ECO:0000256" key="6">
    <source>
        <dbReference type="SAM" id="SignalP"/>
    </source>
</evidence>
<dbReference type="PANTHER" id="PTHR43649:SF33">
    <property type="entry name" value="POLYGALACTURONAN_RHAMNOGALACTURONAN-BINDING PROTEIN YTCQ"/>
    <property type="match status" value="1"/>
</dbReference>
<organism evidence="7 8">
    <name type="scientific">Herpetosiphon gulosus</name>
    <dbReference type="NCBI Taxonomy" id="1973496"/>
    <lineage>
        <taxon>Bacteria</taxon>
        <taxon>Bacillati</taxon>
        <taxon>Chloroflexota</taxon>
        <taxon>Chloroflexia</taxon>
        <taxon>Herpetosiphonales</taxon>
        <taxon>Herpetosiphonaceae</taxon>
        <taxon>Herpetosiphon</taxon>
    </lineage>
</organism>
<keyword evidence="1" id="KW-1003">Cell membrane</keyword>
<dbReference type="InterPro" id="IPR050490">
    <property type="entry name" value="Bact_solute-bd_prot1"/>
</dbReference>
<dbReference type="CDD" id="cd13585">
    <property type="entry name" value="PBP2_TMBP_like"/>
    <property type="match status" value="1"/>
</dbReference>
<gene>
    <name evidence="7" type="primary">lacE</name>
    <name evidence="7" type="ORF">Hgul01_00214</name>
</gene>
<evidence type="ECO:0000256" key="2">
    <source>
        <dbReference type="ARBA" id="ARBA00022729"/>
    </source>
</evidence>
<feature type="chain" id="PRO_5046692323" evidence="6">
    <location>
        <begin position="26"/>
        <end position="444"/>
    </location>
</feature>
<dbReference type="PROSITE" id="PS51257">
    <property type="entry name" value="PROKAR_LIPOPROTEIN"/>
    <property type="match status" value="1"/>
</dbReference>
<evidence type="ECO:0000256" key="3">
    <source>
        <dbReference type="ARBA" id="ARBA00023136"/>
    </source>
</evidence>
<dbReference type="EMBL" id="BAABRU010000001">
    <property type="protein sequence ID" value="GAA5526442.1"/>
    <property type="molecule type" value="Genomic_DNA"/>
</dbReference>
<sequence length="444" mass="47848">MMVRRKIHRSLISLLVLTLILAACGSESTATTTSNTGSTNPAEVKGEITVWAWNVAAKSLEATVPSFNQKYPNIKVTVQDIGRTDVYDKLTSGLQAGGAGLPDVVAIESDRMDVYTSTFPDGLADLTSRASKYEKDFDPSKWAQSKISDKIRSIPWDSGPTGLWYRVDIFEQAGVDPKSIETWADLIAAGEKILAATDGKTKLLPVDIVADDAGFRMMTSQLGVCCYFNSDGKINLTNDKSVQALTLLKEINDKGLVANINGWDGTVAATKNGDVATVPFGVWYSGTIIDQAPDLSGKWDVMLLPAFEKGGNRAANLGGSTLAIPAATKNLDAAWLFVEHALATSEGQNIMMEKFGIWPSYQPAYSADLYSQPVAFFNNQPIWKLFADEIKNIPAATYTKDYAKGQAVLASAQAKVLSQGMDPKQALQEAAAELANQTGREVAQ</sequence>
<evidence type="ECO:0000313" key="8">
    <source>
        <dbReference type="Proteomes" id="UP001428290"/>
    </source>
</evidence>
<keyword evidence="8" id="KW-1185">Reference proteome</keyword>
<protein>
    <submittedName>
        <fullName evidence="7">Lactose-binding protein</fullName>
    </submittedName>
</protein>
<evidence type="ECO:0000256" key="4">
    <source>
        <dbReference type="ARBA" id="ARBA00023139"/>
    </source>
</evidence>
<dbReference type="InterPro" id="IPR006059">
    <property type="entry name" value="SBP"/>
</dbReference>
<evidence type="ECO:0000256" key="1">
    <source>
        <dbReference type="ARBA" id="ARBA00022475"/>
    </source>
</evidence>
<dbReference type="PANTHER" id="PTHR43649">
    <property type="entry name" value="ARABINOSE-BINDING PROTEIN-RELATED"/>
    <property type="match status" value="1"/>
</dbReference>
<dbReference type="Pfam" id="PF01547">
    <property type="entry name" value="SBP_bac_1"/>
    <property type="match status" value="1"/>
</dbReference>
<name>A0ABP9WTB3_9CHLR</name>
<dbReference type="SUPFAM" id="SSF53850">
    <property type="entry name" value="Periplasmic binding protein-like II"/>
    <property type="match status" value="1"/>
</dbReference>
<keyword evidence="5" id="KW-0449">Lipoprotein</keyword>
<dbReference type="RefSeq" id="WP_345720085.1">
    <property type="nucleotide sequence ID" value="NZ_BAABRU010000001.1"/>
</dbReference>
<keyword evidence="2 6" id="KW-0732">Signal</keyword>